<protein>
    <submittedName>
        <fullName evidence="2">9837_t:CDS:1</fullName>
    </submittedName>
</protein>
<dbReference type="EMBL" id="CAJVPL010001409">
    <property type="protein sequence ID" value="CAG8569774.1"/>
    <property type="molecule type" value="Genomic_DNA"/>
</dbReference>
<sequence>MAFNKYTNFQYNRNFNGNFNYGNGHGSGYQTSMDHHENKRAGQTPKNKRHNSNINASAKHHKEELSRTRPRNIVNVGEPTRVSSKKYPLYKPRRAQSNRNSETQQDIIGLKVFIHKDMAKGFVVVLRPIQLASVF</sequence>
<gene>
    <name evidence="2" type="ORF">AGERDE_LOCUS7580</name>
</gene>
<feature type="region of interest" description="Disordered" evidence="1">
    <location>
        <begin position="26"/>
        <end position="102"/>
    </location>
</feature>
<organism evidence="2 3">
    <name type="scientific">Ambispora gerdemannii</name>
    <dbReference type="NCBI Taxonomy" id="144530"/>
    <lineage>
        <taxon>Eukaryota</taxon>
        <taxon>Fungi</taxon>
        <taxon>Fungi incertae sedis</taxon>
        <taxon>Mucoromycota</taxon>
        <taxon>Glomeromycotina</taxon>
        <taxon>Glomeromycetes</taxon>
        <taxon>Archaeosporales</taxon>
        <taxon>Ambisporaceae</taxon>
        <taxon>Ambispora</taxon>
    </lineage>
</organism>
<dbReference type="AlphaFoldDB" id="A0A9N9BL75"/>
<reference evidence="2" key="1">
    <citation type="submission" date="2021-06" db="EMBL/GenBank/DDBJ databases">
        <authorList>
            <person name="Kallberg Y."/>
            <person name="Tangrot J."/>
            <person name="Rosling A."/>
        </authorList>
    </citation>
    <scope>NUCLEOTIDE SEQUENCE</scope>
    <source>
        <strain evidence="2">MT106</strain>
    </source>
</reference>
<evidence type="ECO:0000313" key="3">
    <source>
        <dbReference type="Proteomes" id="UP000789831"/>
    </source>
</evidence>
<accession>A0A9N9BL75</accession>
<evidence type="ECO:0000313" key="2">
    <source>
        <dbReference type="EMBL" id="CAG8569774.1"/>
    </source>
</evidence>
<proteinExistence type="predicted"/>
<comment type="caution">
    <text evidence="2">The sequence shown here is derived from an EMBL/GenBank/DDBJ whole genome shotgun (WGS) entry which is preliminary data.</text>
</comment>
<keyword evidence="3" id="KW-1185">Reference proteome</keyword>
<dbReference type="Proteomes" id="UP000789831">
    <property type="component" value="Unassembled WGS sequence"/>
</dbReference>
<evidence type="ECO:0000256" key="1">
    <source>
        <dbReference type="SAM" id="MobiDB-lite"/>
    </source>
</evidence>
<name>A0A9N9BL75_9GLOM</name>